<feature type="transmembrane region" description="Helical" evidence="3">
    <location>
        <begin position="451"/>
        <end position="474"/>
    </location>
</feature>
<evidence type="ECO:0000313" key="5">
    <source>
        <dbReference type="EMBL" id="MFC7392121.1"/>
    </source>
</evidence>
<sequence>MKKKIICFFLAISIIIISVSGKGIAAGQINKEQKIDQLVKQDMRKGKIPGLAVAIIKDGRMIYKKGYGYADIKSKKRVSSHTKFQLASLTKAFTGHEITQLANLGFINLNDSVTKYIPWFHVKYKGKPADITVKQLLEQCSGIPSDDILRIPVSQASDALEQGVKHVAGINLSARPGDKFIYSNINYNILGLIIEKVTGKKYEEVMQRAIFDPLGLKHASVRTEPSPKDMTKGYKVSFFAPREFFEPADRTIAPAANIILDSNDIEKWMAINLGIDKVLGFNPINLSKDNKFHYYAGWMFDPDESIIYHSGNLQNNSAYILLEPKNKNGIAVLANLNSPYTRAIAKGIDKIMHGGNGFEKYTDEFVYADNVSSIMIILCFPMILLLLWWLSSVMRKMYKKQRLYINNKLSLINIIIAVLLIAAICLSAYKLPSWVFQNPYWSYVNDWYSNAIKYAVILLVCLVVLLIINLTLIFNTKRANK</sequence>
<dbReference type="Gene3D" id="3.40.710.10">
    <property type="entry name" value="DD-peptidase/beta-lactamase superfamily"/>
    <property type="match status" value="1"/>
</dbReference>
<keyword evidence="5" id="KW-0378">Hydrolase</keyword>
<keyword evidence="6" id="KW-1185">Reference proteome</keyword>
<dbReference type="InterPro" id="IPR001466">
    <property type="entry name" value="Beta-lactam-related"/>
</dbReference>
<feature type="transmembrane region" description="Helical" evidence="3">
    <location>
        <begin position="411"/>
        <end position="431"/>
    </location>
</feature>
<name>A0ABW2PV04_9BACL</name>
<dbReference type="PANTHER" id="PTHR46825">
    <property type="entry name" value="D-ALANYL-D-ALANINE-CARBOXYPEPTIDASE/ENDOPEPTIDASE AMPH"/>
    <property type="match status" value="1"/>
</dbReference>
<feature type="transmembrane region" description="Helical" evidence="3">
    <location>
        <begin position="371"/>
        <end position="390"/>
    </location>
</feature>
<evidence type="ECO:0000256" key="1">
    <source>
        <dbReference type="ARBA" id="ARBA00004370"/>
    </source>
</evidence>
<dbReference type="RefSeq" id="WP_380963842.1">
    <property type="nucleotide sequence ID" value="NZ_JBHTCO010000004.1"/>
</dbReference>
<evidence type="ECO:0000313" key="6">
    <source>
        <dbReference type="Proteomes" id="UP001596505"/>
    </source>
</evidence>
<dbReference type="Proteomes" id="UP001596505">
    <property type="component" value="Unassembled WGS sequence"/>
</dbReference>
<gene>
    <name evidence="5" type="ORF">ACFQRG_03925</name>
</gene>
<organism evidence="5 6">
    <name type="scientific">Scopulibacillus cellulosilyticus</name>
    <dbReference type="NCBI Taxonomy" id="2665665"/>
    <lineage>
        <taxon>Bacteria</taxon>
        <taxon>Bacillati</taxon>
        <taxon>Bacillota</taxon>
        <taxon>Bacilli</taxon>
        <taxon>Bacillales</taxon>
        <taxon>Sporolactobacillaceae</taxon>
        <taxon>Scopulibacillus</taxon>
    </lineage>
</organism>
<dbReference type="InterPro" id="IPR012338">
    <property type="entry name" value="Beta-lactam/transpept-like"/>
</dbReference>
<keyword evidence="2 3" id="KW-0472">Membrane</keyword>
<keyword evidence="3" id="KW-1133">Transmembrane helix</keyword>
<dbReference type="SUPFAM" id="SSF56601">
    <property type="entry name" value="beta-lactamase/transpeptidase-like"/>
    <property type="match status" value="1"/>
</dbReference>
<accession>A0ABW2PV04</accession>
<evidence type="ECO:0000256" key="2">
    <source>
        <dbReference type="ARBA" id="ARBA00023136"/>
    </source>
</evidence>
<keyword evidence="3" id="KW-0812">Transmembrane</keyword>
<dbReference type="PANTHER" id="PTHR46825:SF11">
    <property type="entry name" value="PENICILLIN-BINDING PROTEIN 4"/>
    <property type="match status" value="1"/>
</dbReference>
<evidence type="ECO:0000259" key="4">
    <source>
        <dbReference type="Pfam" id="PF00144"/>
    </source>
</evidence>
<dbReference type="InterPro" id="IPR050491">
    <property type="entry name" value="AmpC-like"/>
</dbReference>
<dbReference type="Pfam" id="PF00144">
    <property type="entry name" value="Beta-lactamase"/>
    <property type="match status" value="1"/>
</dbReference>
<feature type="domain" description="Beta-lactamase-related" evidence="4">
    <location>
        <begin position="35"/>
        <end position="342"/>
    </location>
</feature>
<dbReference type="EC" id="3.-.-.-" evidence="5"/>
<comment type="caution">
    <text evidence="5">The sequence shown here is derived from an EMBL/GenBank/DDBJ whole genome shotgun (WGS) entry which is preliminary data.</text>
</comment>
<evidence type="ECO:0000256" key="3">
    <source>
        <dbReference type="SAM" id="Phobius"/>
    </source>
</evidence>
<comment type="subcellular location">
    <subcellularLocation>
        <location evidence="1">Membrane</location>
    </subcellularLocation>
</comment>
<reference evidence="6" key="1">
    <citation type="journal article" date="2019" name="Int. J. Syst. Evol. Microbiol.">
        <title>The Global Catalogue of Microorganisms (GCM) 10K type strain sequencing project: providing services to taxonomists for standard genome sequencing and annotation.</title>
        <authorList>
            <consortium name="The Broad Institute Genomics Platform"/>
            <consortium name="The Broad Institute Genome Sequencing Center for Infectious Disease"/>
            <person name="Wu L."/>
            <person name="Ma J."/>
        </authorList>
    </citation>
    <scope>NUCLEOTIDE SEQUENCE [LARGE SCALE GENOMIC DNA]</scope>
    <source>
        <strain evidence="6">CGMCC 1.16305</strain>
    </source>
</reference>
<protein>
    <submittedName>
        <fullName evidence="5">Serine hydrolase domain-containing protein</fullName>
        <ecNumber evidence="5">3.-.-.-</ecNumber>
    </submittedName>
</protein>
<dbReference type="EMBL" id="JBHTCO010000004">
    <property type="protein sequence ID" value="MFC7392121.1"/>
    <property type="molecule type" value="Genomic_DNA"/>
</dbReference>
<dbReference type="GO" id="GO:0016787">
    <property type="term" value="F:hydrolase activity"/>
    <property type="evidence" value="ECO:0007669"/>
    <property type="project" value="UniProtKB-KW"/>
</dbReference>
<proteinExistence type="predicted"/>